<feature type="repeat" description="ANK" evidence="7">
    <location>
        <begin position="84"/>
        <end position="116"/>
    </location>
</feature>
<dbReference type="PRINTS" id="PR01415">
    <property type="entry name" value="ANKYRIN"/>
</dbReference>
<feature type="transmembrane region" description="Helical" evidence="9">
    <location>
        <begin position="1035"/>
        <end position="1057"/>
    </location>
</feature>
<dbReference type="InterPro" id="IPR045863">
    <property type="entry name" value="CorA_TM1_TM2"/>
</dbReference>
<keyword evidence="4 9" id="KW-1133">Transmembrane helix</keyword>
<feature type="repeat" description="ANK" evidence="7">
    <location>
        <begin position="239"/>
        <end position="271"/>
    </location>
</feature>
<keyword evidence="11" id="KW-1185">Reference proteome</keyword>
<dbReference type="SUPFAM" id="SSF144083">
    <property type="entry name" value="Magnesium transport protein CorA, transmembrane region"/>
    <property type="match status" value="1"/>
</dbReference>
<dbReference type="GO" id="GO:0046873">
    <property type="term" value="F:metal ion transmembrane transporter activity"/>
    <property type="evidence" value="ECO:0007669"/>
    <property type="project" value="InterPro"/>
</dbReference>
<dbReference type="AlphaFoldDB" id="A0AAI8Z936"/>
<evidence type="ECO:0000256" key="8">
    <source>
        <dbReference type="SAM" id="MobiDB-lite"/>
    </source>
</evidence>
<keyword evidence="3" id="KW-0677">Repeat</keyword>
<evidence type="ECO:0000256" key="4">
    <source>
        <dbReference type="ARBA" id="ARBA00022989"/>
    </source>
</evidence>
<evidence type="ECO:0000256" key="9">
    <source>
        <dbReference type="SAM" id="Phobius"/>
    </source>
</evidence>
<dbReference type="PROSITE" id="PS50088">
    <property type="entry name" value="ANK_REPEAT"/>
    <property type="match status" value="5"/>
</dbReference>
<feature type="region of interest" description="Disordered" evidence="8">
    <location>
        <begin position="545"/>
        <end position="651"/>
    </location>
</feature>
<dbReference type="EMBL" id="CAVMBE010000132">
    <property type="protein sequence ID" value="CAK4034723.1"/>
    <property type="molecule type" value="Genomic_DNA"/>
</dbReference>
<feature type="compositionally biased region" description="Basic and acidic residues" evidence="8">
    <location>
        <begin position="633"/>
        <end position="647"/>
    </location>
</feature>
<dbReference type="PROSITE" id="PS50297">
    <property type="entry name" value="ANK_REP_REGION"/>
    <property type="match status" value="4"/>
</dbReference>
<name>A0AAI8Z936_9PEZI</name>
<dbReference type="InterPro" id="IPR036770">
    <property type="entry name" value="Ankyrin_rpt-contain_sf"/>
</dbReference>
<feature type="repeat" description="ANK" evidence="7">
    <location>
        <begin position="272"/>
        <end position="300"/>
    </location>
</feature>
<dbReference type="PANTHER" id="PTHR24180">
    <property type="entry name" value="CYCLIN-DEPENDENT KINASE INHIBITOR 2C-RELATED"/>
    <property type="match status" value="1"/>
</dbReference>
<reference evidence="10" key="1">
    <citation type="submission" date="2023-11" db="EMBL/GenBank/DDBJ databases">
        <authorList>
            <person name="Alioto T."/>
            <person name="Alioto T."/>
            <person name="Gomez Garrido J."/>
        </authorList>
    </citation>
    <scope>NUCLEOTIDE SEQUENCE</scope>
</reference>
<evidence type="ECO:0000313" key="11">
    <source>
        <dbReference type="Proteomes" id="UP001296104"/>
    </source>
</evidence>
<proteinExistence type="predicted"/>
<dbReference type="Gene3D" id="1.20.58.340">
    <property type="entry name" value="Magnesium transport protein CorA, transmembrane region"/>
    <property type="match status" value="1"/>
</dbReference>
<dbReference type="SUPFAM" id="SSF48403">
    <property type="entry name" value="Ankyrin repeat"/>
    <property type="match status" value="1"/>
</dbReference>
<feature type="repeat" description="ANK" evidence="7">
    <location>
        <begin position="117"/>
        <end position="149"/>
    </location>
</feature>
<accession>A0AAI8Z936</accession>
<protein>
    <submittedName>
        <fullName evidence="10">Ankyrin repeat</fullName>
    </submittedName>
</protein>
<feature type="compositionally biased region" description="Low complexity" evidence="8">
    <location>
        <begin position="597"/>
        <end position="610"/>
    </location>
</feature>
<dbReference type="InterPro" id="IPR051637">
    <property type="entry name" value="Ank_repeat_dom-contain_49"/>
</dbReference>
<dbReference type="InterPro" id="IPR002110">
    <property type="entry name" value="Ankyrin_rpt"/>
</dbReference>
<organism evidence="10 11">
    <name type="scientific">Lecanosticta acicola</name>
    <dbReference type="NCBI Taxonomy" id="111012"/>
    <lineage>
        <taxon>Eukaryota</taxon>
        <taxon>Fungi</taxon>
        <taxon>Dikarya</taxon>
        <taxon>Ascomycota</taxon>
        <taxon>Pezizomycotina</taxon>
        <taxon>Dothideomycetes</taxon>
        <taxon>Dothideomycetidae</taxon>
        <taxon>Mycosphaerellales</taxon>
        <taxon>Mycosphaerellaceae</taxon>
        <taxon>Lecanosticta</taxon>
    </lineage>
</organism>
<evidence type="ECO:0000256" key="1">
    <source>
        <dbReference type="ARBA" id="ARBA00004141"/>
    </source>
</evidence>
<keyword evidence="5 7" id="KW-0040">ANK repeat</keyword>
<dbReference type="PANTHER" id="PTHR24180:SF45">
    <property type="entry name" value="POLY [ADP-RIBOSE] POLYMERASE TANKYRASE"/>
    <property type="match status" value="1"/>
</dbReference>
<feature type="repeat" description="ANK" evidence="7">
    <location>
        <begin position="305"/>
        <end position="328"/>
    </location>
</feature>
<dbReference type="InterPro" id="IPR002523">
    <property type="entry name" value="MgTranspt_CorA/ZnTranspt_ZntB"/>
</dbReference>
<feature type="compositionally biased region" description="Polar residues" evidence="8">
    <location>
        <begin position="611"/>
        <end position="629"/>
    </location>
</feature>
<evidence type="ECO:0000256" key="2">
    <source>
        <dbReference type="ARBA" id="ARBA00022692"/>
    </source>
</evidence>
<evidence type="ECO:0000313" key="10">
    <source>
        <dbReference type="EMBL" id="CAK4034723.1"/>
    </source>
</evidence>
<sequence length="1202" mass="135833">MPKRPPSLQSGNSNNDRLEPKLLRAVEADSIPDVKDILEQAQARGQCSESFLSIGLVRACDKSLPDVARFLLSHGASPDYASGNKPASLLRAAEYGSLRIAQVLIEYAADLEARDKKGRTALMTAAYKGHKQVVELLLEEGAHVDSVDLRRRNVLHNIAADKGDERATRPGEAPKRKCGMDIVQYLLQAGVNVEAEDHVGRTPLHWTCVTDHEDLMKLLLRTRFGGASPKATVNATDNRDKTPLHLAASHGRGHLARILIAHEADIHARSDGGWTPLHNACTQASASLVQTLLDAGADVNCELLNGRTPLHVAAESGHREVTECLLRHPRCRRNSKDRFGNTPLLIAAQHGNKEIVEKLAPWNHLNDLSTDEKAASQQFNATIVDFGNFKNENRVTRRSVYEVLYAREARDPTRHAVSTLAKNVKGSEFRWIHLPANNIAWCDALLTKRFIEEGATDVEGYKALEMSFTHQHRGQQQHSQFMRPQCQVIHRALEEVDLIPPIDKAGPPAIMLQDAHLLTAVPEDILESPTAAKLHDAGKANGEIQATAGAEPTSGTKQRPKSSKGTGRQDTTTAESSGTRAAKQTSKSSQPQVQRQETASTIATSETSVTPKQNSRPNKANKPSKSPGKQKQRKESGSSVDKPDRHATQRRYNASRNVFLFMPYLHFETDRRRREMHLALENSHLLTHHEADFVLIRAHLEKSSSFLQIRRTLDQYFYHNIDTKVRDADQVVYRFQKNHGKRPDDEIKVFMVDQLFMWVLGKDLVVTAFPQRWRQPRNDALNVLEGIIEDINSKTREPVQNVYQLASTIVGRCLGTFDRHRKGDEEFAFMDMFEASIGDAMDKEASLFGEFSVASQQASEWLRTHQRPNRFSRNLEADSKAHQHAAKKADQFHFDELQDHDPQFLDQLLDVGAETDLLAEIKDIRDELDIIRMVLDHQMNILPDLKDAVKDTYRDDRSLGHRSLEQLRKVDKGFEEQEKTISNPLKDIDRMDKQAERIYTNIRDLLDLKQKHANAFEARFARDQAAGTQRQGQTIMVFTIVTVIFLPLSFIAAFFAINVDQFPHDERTGQQQMSLGYVSQYIFGIGLAISIPCIAIALSVDELGYAMNEAKRRLRKKWLLWKRRTDDPEIEHHLQTIKIEHTLSLAKSMRRSGDVRRSGDLAWHGKSRSRSVVGRRQESPWEGVRWRQPQASWDVERGRRKA</sequence>
<keyword evidence="6 9" id="KW-0472">Membrane</keyword>
<evidence type="ECO:0000256" key="7">
    <source>
        <dbReference type="PROSITE-ProRule" id="PRU00023"/>
    </source>
</evidence>
<dbReference type="Pfam" id="PF12796">
    <property type="entry name" value="Ank_2"/>
    <property type="match status" value="3"/>
</dbReference>
<dbReference type="Proteomes" id="UP001296104">
    <property type="component" value="Unassembled WGS sequence"/>
</dbReference>
<dbReference type="SMART" id="SM00248">
    <property type="entry name" value="ANK"/>
    <property type="match status" value="9"/>
</dbReference>
<feature type="compositionally biased region" description="Polar residues" evidence="8">
    <location>
        <begin position="553"/>
        <end position="596"/>
    </location>
</feature>
<evidence type="ECO:0000256" key="6">
    <source>
        <dbReference type="ARBA" id="ARBA00023136"/>
    </source>
</evidence>
<keyword evidence="2 9" id="KW-0812">Transmembrane</keyword>
<dbReference type="Pfam" id="PF01544">
    <property type="entry name" value="CorA"/>
    <property type="match status" value="1"/>
</dbReference>
<feature type="transmembrane region" description="Helical" evidence="9">
    <location>
        <begin position="1081"/>
        <end position="1107"/>
    </location>
</feature>
<comment type="caution">
    <text evidence="10">The sequence shown here is derived from an EMBL/GenBank/DDBJ whole genome shotgun (WGS) entry which is preliminary data.</text>
</comment>
<dbReference type="Gene3D" id="1.25.40.20">
    <property type="entry name" value="Ankyrin repeat-containing domain"/>
    <property type="match status" value="3"/>
</dbReference>
<comment type="subcellular location">
    <subcellularLocation>
        <location evidence="1">Membrane</location>
        <topology evidence="1">Multi-pass membrane protein</topology>
    </subcellularLocation>
</comment>
<dbReference type="GO" id="GO:0016020">
    <property type="term" value="C:membrane"/>
    <property type="evidence" value="ECO:0007669"/>
    <property type="project" value="UniProtKB-SubCell"/>
</dbReference>
<evidence type="ECO:0000256" key="3">
    <source>
        <dbReference type="ARBA" id="ARBA00022737"/>
    </source>
</evidence>
<gene>
    <name evidence="10" type="ORF">LECACI_7A009881</name>
</gene>
<evidence type="ECO:0000256" key="5">
    <source>
        <dbReference type="ARBA" id="ARBA00023043"/>
    </source>
</evidence>